<proteinExistence type="predicted"/>
<dbReference type="AlphaFoldDB" id="A0A4R8FY49"/>
<evidence type="ECO:0000259" key="1">
    <source>
        <dbReference type="Pfam" id="PF01425"/>
    </source>
</evidence>
<reference evidence="2 3" key="1">
    <citation type="submission" date="2019-03" db="EMBL/GenBank/DDBJ databases">
        <title>Genomic Encyclopedia of Type Strains, Phase IV (KMG-IV): sequencing the most valuable type-strain genomes for metagenomic binning, comparative biology and taxonomic classification.</title>
        <authorList>
            <person name="Goeker M."/>
        </authorList>
    </citation>
    <scope>NUCLEOTIDE SEQUENCE [LARGE SCALE GENOMIC DNA]</scope>
    <source>
        <strain evidence="2 3">JA181</strain>
    </source>
</reference>
<evidence type="ECO:0000313" key="3">
    <source>
        <dbReference type="Proteomes" id="UP000295484"/>
    </source>
</evidence>
<dbReference type="InterPro" id="IPR036928">
    <property type="entry name" value="AS_sf"/>
</dbReference>
<organism evidence="2 3">
    <name type="scientific">Rhodovulum visakhapatnamense</name>
    <dbReference type="NCBI Taxonomy" id="364297"/>
    <lineage>
        <taxon>Bacteria</taxon>
        <taxon>Pseudomonadati</taxon>
        <taxon>Pseudomonadota</taxon>
        <taxon>Alphaproteobacteria</taxon>
        <taxon>Rhodobacterales</taxon>
        <taxon>Paracoccaceae</taxon>
        <taxon>Rhodovulum</taxon>
    </lineage>
</organism>
<dbReference type="Proteomes" id="UP000295484">
    <property type="component" value="Unassembled WGS sequence"/>
</dbReference>
<keyword evidence="2" id="KW-0808">Transferase</keyword>
<dbReference type="PANTHER" id="PTHR11895">
    <property type="entry name" value="TRANSAMIDASE"/>
    <property type="match status" value="1"/>
</dbReference>
<dbReference type="PROSITE" id="PS00571">
    <property type="entry name" value="AMIDASES"/>
    <property type="match status" value="1"/>
</dbReference>
<comment type="caution">
    <text evidence="2">The sequence shown here is derived from an EMBL/GenBank/DDBJ whole genome shotgun (WGS) entry which is preliminary data.</text>
</comment>
<accession>A0A4R8FY49</accession>
<dbReference type="EMBL" id="SOEB01000006">
    <property type="protein sequence ID" value="TDX30560.1"/>
    <property type="molecule type" value="Genomic_DNA"/>
</dbReference>
<evidence type="ECO:0000313" key="2">
    <source>
        <dbReference type="EMBL" id="TDX30560.1"/>
    </source>
</evidence>
<dbReference type="InterPro" id="IPR000120">
    <property type="entry name" value="Amidase"/>
</dbReference>
<dbReference type="InterPro" id="IPR020556">
    <property type="entry name" value="Amidase_CS"/>
</dbReference>
<dbReference type="GO" id="GO:0016740">
    <property type="term" value="F:transferase activity"/>
    <property type="evidence" value="ECO:0007669"/>
    <property type="project" value="UniProtKB-KW"/>
</dbReference>
<dbReference type="InterPro" id="IPR023631">
    <property type="entry name" value="Amidase_dom"/>
</dbReference>
<dbReference type="PANTHER" id="PTHR11895:SF176">
    <property type="entry name" value="AMIDASE AMID-RELATED"/>
    <property type="match status" value="1"/>
</dbReference>
<protein>
    <submittedName>
        <fullName evidence="2">Aspartyl-tRNA(Asn)/glutamyl-tRNA(Gln) amidotransferase subunit A</fullName>
    </submittedName>
</protein>
<dbReference type="Gene3D" id="3.90.1300.10">
    <property type="entry name" value="Amidase signature (AS) domain"/>
    <property type="match status" value="1"/>
</dbReference>
<sequence>MVQNWLGMSAGDLGRGIETGKIDPVDLTATFLDEIAGHPLRDRIYARTTRARALSEAEAARGRARAGLRLGPLDGVPISWKDLFDSAGTATEAGAALLQGRVPDRDAEVLAAATAGGLVCLGKTHMTELAFSGLGLNPVTATPPCINDPKGAPGGSSSGAAASVAFGLAAGAIGSDTGGSVRIPAVWNDLVGLKTTSGRVSLKGVVPLCPKFDTVGPLTRTVEDAALLLAALEGGRPADLSEPSLKGTQFLVLETVALDGLRDAPRAGFNHAIGRLAEEGATIVRGQAPEVAEALALAGVLFATEAYGTWRTMIEAEPEKMYPPVLDRFRGGKAFSGADYVAAWQLLDRLRATWTARIAGYDAVLLPTCPILPPNVDRLLADSEFFMAENLLALRNTRIGNLMGSAVLTLPTGVPSTGISFLGLPMSEERLLRIGAAAERALT</sequence>
<name>A0A4R8FY49_9RHOB</name>
<dbReference type="RefSeq" id="WP_134077493.1">
    <property type="nucleotide sequence ID" value="NZ_SOEB01000006.1"/>
</dbReference>
<dbReference type="Pfam" id="PF01425">
    <property type="entry name" value="Amidase"/>
    <property type="match status" value="1"/>
</dbReference>
<feature type="domain" description="Amidase" evidence="1">
    <location>
        <begin position="27"/>
        <end position="432"/>
    </location>
</feature>
<dbReference type="SUPFAM" id="SSF75304">
    <property type="entry name" value="Amidase signature (AS) enzymes"/>
    <property type="match status" value="1"/>
</dbReference>
<gene>
    <name evidence="2" type="ORF">EV657_10643</name>
</gene>